<feature type="transmembrane region" description="Helical" evidence="1">
    <location>
        <begin position="60"/>
        <end position="86"/>
    </location>
</feature>
<feature type="non-terminal residue" evidence="2">
    <location>
        <position position="90"/>
    </location>
</feature>
<evidence type="ECO:0000313" key="2">
    <source>
        <dbReference type="EMBL" id="SVB68503.1"/>
    </source>
</evidence>
<sequence>MYQREAQGLASLGRGPDTELVHMTRGEVGALDNLARRTGFEGLPVNPQTGLPEAGIMSNILPMLVGAGAAIAAPFTAGTSLGAFLASPAL</sequence>
<organism evidence="2">
    <name type="scientific">marine metagenome</name>
    <dbReference type="NCBI Taxonomy" id="408172"/>
    <lineage>
        <taxon>unclassified sequences</taxon>
        <taxon>metagenomes</taxon>
        <taxon>ecological metagenomes</taxon>
    </lineage>
</organism>
<dbReference type="AlphaFoldDB" id="A0A382G1R3"/>
<keyword evidence="1" id="KW-0812">Transmembrane</keyword>
<keyword evidence="1" id="KW-1133">Transmembrane helix</keyword>
<name>A0A382G1R3_9ZZZZ</name>
<evidence type="ECO:0000256" key="1">
    <source>
        <dbReference type="SAM" id="Phobius"/>
    </source>
</evidence>
<reference evidence="2" key="1">
    <citation type="submission" date="2018-05" db="EMBL/GenBank/DDBJ databases">
        <authorList>
            <person name="Lanie J.A."/>
            <person name="Ng W.-L."/>
            <person name="Kazmierczak K.M."/>
            <person name="Andrzejewski T.M."/>
            <person name="Davidsen T.M."/>
            <person name="Wayne K.J."/>
            <person name="Tettelin H."/>
            <person name="Glass J.I."/>
            <person name="Rusch D."/>
            <person name="Podicherti R."/>
            <person name="Tsui H.-C.T."/>
            <person name="Winkler M.E."/>
        </authorList>
    </citation>
    <scope>NUCLEOTIDE SEQUENCE</scope>
</reference>
<keyword evidence="1" id="KW-0472">Membrane</keyword>
<proteinExistence type="predicted"/>
<gene>
    <name evidence="2" type="ORF">METZ01_LOCUS221357</name>
</gene>
<accession>A0A382G1R3</accession>
<protein>
    <submittedName>
        <fullName evidence="2">Uncharacterized protein</fullName>
    </submittedName>
</protein>
<dbReference type="EMBL" id="UINC01052778">
    <property type="protein sequence ID" value="SVB68503.1"/>
    <property type="molecule type" value="Genomic_DNA"/>
</dbReference>